<protein>
    <submittedName>
        <fullName evidence="1">Uncharacterized protein</fullName>
    </submittedName>
</protein>
<accession>A0A5J6SNI9</accession>
<evidence type="ECO:0000313" key="1">
    <source>
        <dbReference type="EMBL" id="QFF99481.1"/>
    </source>
</evidence>
<dbReference type="KEGG" id="psyo:PB01_11940"/>
<dbReference type="OrthoDB" id="2454451at2"/>
<gene>
    <name evidence="1" type="ORF">PB01_11940</name>
</gene>
<sequence length="139" mass="15607">MEGIILIVISLIVSTLLKKKKTPDQSPVKRAQQVKPFVENPFKDLGDFAKNFIEEHKQQLDRGTPIVKTAPVVVEKLERVVSRDQGTPRSSGRLSIHQVNKVEKQVSKPIITHILPSSQDELVRAIVFSEILAPPKSKR</sequence>
<name>A0A5J6SNI9_9BACI</name>
<proteinExistence type="predicted"/>
<reference evidence="1 2" key="1">
    <citation type="submission" date="2018-07" db="EMBL/GenBank/DDBJ databases">
        <title>Complete genome sequence of Psychrobacillus sp. PB01, isolated from iceberg, and comparative genome analysis of Psychrobacillus strains.</title>
        <authorList>
            <person name="Lee P.C."/>
        </authorList>
    </citation>
    <scope>NUCLEOTIDE SEQUENCE [LARGE SCALE GENOMIC DNA]</scope>
    <source>
        <strain evidence="1 2">PB01</strain>
    </source>
</reference>
<organism evidence="1 2">
    <name type="scientific">Psychrobacillus glaciei</name>
    <dbReference type="NCBI Taxonomy" id="2283160"/>
    <lineage>
        <taxon>Bacteria</taxon>
        <taxon>Bacillati</taxon>
        <taxon>Bacillota</taxon>
        <taxon>Bacilli</taxon>
        <taxon>Bacillales</taxon>
        <taxon>Bacillaceae</taxon>
        <taxon>Psychrobacillus</taxon>
    </lineage>
</organism>
<dbReference type="EMBL" id="CP031223">
    <property type="protein sequence ID" value="QFF99481.1"/>
    <property type="molecule type" value="Genomic_DNA"/>
</dbReference>
<evidence type="ECO:0000313" key="2">
    <source>
        <dbReference type="Proteomes" id="UP000325517"/>
    </source>
</evidence>
<dbReference type="Proteomes" id="UP000325517">
    <property type="component" value="Chromosome"/>
</dbReference>
<keyword evidence="2" id="KW-1185">Reference proteome</keyword>
<dbReference type="RefSeq" id="WP_151700392.1">
    <property type="nucleotide sequence ID" value="NZ_CP031223.1"/>
</dbReference>
<dbReference type="AlphaFoldDB" id="A0A5J6SNI9"/>